<feature type="domain" description="Protein FecR C-terminal" evidence="3">
    <location>
        <begin position="221"/>
        <end position="290"/>
    </location>
</feature>
<dbReference type="InterPro" id="IPR006860">
    <property type="entry name" value="FecR"/>
</dbReference>
<keyword evidence="1" id="KW-0812">Transmembrane</keyword>
<evidence type="ECO:0000259" key="2">
    <source>
        <dbReference type="Pfam" id="PF04773"/>
    </source>
</evidence>
<evidence type="ECO:0000256" key="1">
    <source>
        <dbReference type="SAM" id="Phobius"/>
    </source>
</evidence>
<dbReference type="GO" id="GO:0016989">
    <property type="term" value="F:sigma factor antagonist activity"/>
    <property type="evidence" value="ECO:0007669"/>
    <property type="project" value="TreeGrafter"/>
</dbReference>
<keyword evidence="1" id="KW-0472">Membrane</keyword>
<dbReference type="AlphaFoldDB" id="A0A381R6G0"/>
<reference evidence="4" key="1">
    <citation type="submission" date="2018-05" db="EMBL/GenBank/DDBJ databases">
        <authorList>
            <person name="Lanie J.A."/>
            <person name="Ng W.-L."/>
            <person name="Kazmierczak K.M."/>
            <person name="Andrzejewski T.M."/>
            <person name="Davidsen T.M."/>
            <person name="Wayne K.J."/>
            <person name="Tettelin H."/>
            <person name="Glass J.I."/>
            <person name="Rusch D."/>
            <person name="Podicherti R."/>
            <person name="Tsui H.-C.T."/>
            <person name="Winkler M.E."/>
        </authorList>
    </citation>
    <scope>NUCLEOTIDE SEQUENCE</scope>
</reference>
<dbReference type="Pfam" id="PF04773">
    <property type="entry name" value="FecR"/>
    <property type="match status" value="1"/>
</dbReference>
<dbReference type="InterPro" id="IPR032508">
    <property type="entry name" value="FecR_C"/>
</dbReference>
<dbReference type="EMBL" id="UINC01001677">
    <property type="protein sequence ID" value="SUZ86349.1"/>
    <property type="molecule type" value="Genomic_DNA"/>
</dbReference>
<protein>
    <recommendedName>
        <fullName evidence="5">FecR protein domain-containing protein</fullName>
    </recommendedName>
</protein>
<gene>
    <name evidence="4" type="ORF">METZ01_LOCUS39203</name>
</gene>
<accession>A0A381R6G0</accession>
<dbReference type="Gene3D" id="3.55.50.30">
    <property type="match status" value="1"/>
</dbReference>
<dbReference type="InterPro" id="IPR012373">
    <property type="entry name" value="Ferrdict_sens_TM"/>
</dbReference>
<organism evidence="4">
    <name type="scientific">marine metagenome</name>
    <dbReference type="NCBI Taxonomy" id="408172"/>
    <lineage>
        <taxon>unclassified sequences</taxon>
        <taxon>metagenomes</taxon>
        <taxon>ecological metagenomes</taxon>
    </lineage>
</organism>
<dbReference type="PANTHER" id="PTHR30273:SF2">
    <property type="entry name" value="PROTEIN FECR"/>
    <property type="match status" value="1"/>
</dbReference>
<name>A0A381R6G0_9ZZZZ</name>
<sequence length="291" mass="33186">MNKLNNKDKKLWDICANNTHTPARSKDEVWMRLEQQIDILDQTAFNNKPLVKPIAINWQPRFIYAFLLAFLLLMPTTIRYLNTKKVVSEFGVTDKNIILSDGTNIQLNAGSTLSYSKDYNIKNRKVFLDGEAYFDVTKSQFPFIVSTDYAQVTVLGTKFNVRSRSDGFETGVNEGSVEVKKDNESKVLVKGQRVLIHSKSQSTIELSPTNDFYPGWLNNKIVCDNTSLETICKEIERTYNIKILFKDISQKKISISGIINLYPNNLKSVVSSISLLSQREFKLKGDTYTVL</sequence>
<keyword evidence="1" id="KW-1133">Transmembrane helix</keyword>
<evidence type="ECO:0000259" key="3">
    <source>
        <dbReference type="Pfam" id="PF16344"/>
    </source>
</evidence>
<evidence type="ECO:0000313" key="4">
    <source>
        <dbReference type="EMBL" id="SUZ86349.1"/>
    </source>
</evidence>
<dbReference type="PANTHER" id="PTHR30273">
    <property type="entry name" value="PERIPLASMIC SIGNAL SENSOR AND SIGMA FACTOR ACTIVATOR FECR-RELATED"/>
    <property type="match status" value="1"/>
</dbReference>
<feature type="transmembrane region" description="Helical" evidence="1">
    <location>
        <begin position="62"/>
        <end position="81"/>
    </location>
</feature>
<dbReference type="Pfam" id="PF16344">
    <property type="entry name" value="FecR_C"/>
    <property type="match status" value="1"/>
</dbReference>
<dbReference type="Gene3D" id="2.60.120.1440">
    <property type="match status" value="1"/>
</dbReference>
<proteinExistence type="predicted"/>
<evidence type="ECO:0008006" key="5">
    <source>
        <dbReference type="Google" id="ProtNLM"/>
    </source>
</evidence>
<feature type="domain" description="FecR protein" evidence="2">
    <location>
        <begin position="96"/>
        <end position="178"/>
    </location>
</feature>